<evidence type="ECO:0000256" key="6">
    <source>
        <dbReference type="SAM" id="Phobius"/>
    </source>
</evidence>
<keyword evidence="3 6" id="KW-1133">Transmembrane helix</keyword>
<feature type="compositionally biased region" description="Polar residues" evidence="5">
    <location>
        <begin position="1"/>
        <end position="13"/>
    </location>
</feature>
<feature type="region of interest" description="Disordered" evidence="5">
    <location>
        <begin position="1"/>
        <end position="80"/>
    </location>
</feature>
<dbReference type="GO" id="GO:0016020">
    <property type="term" value="C:membrane"/>
    <property type="evidence" value="ECO:0007669"/>
    <property type="project" value="UniProtKB-SubCell"/>
</dbReference>
<evidence type="ECO:0000256" key="3">
    <source>
        <dbReference type="ARBA" id="ARBA00022989"/>
    </source>
</evidence>
<dbReference type="GO" id="GO:0071944">
    <property type="term" value="C:cell periphery"/>
    <property type="evidence" value="ECO:0007669"/>
    <property type="project" value="UniProtKB-ARBA"/>
</dbReference>
<evidence type="ECO:0000313" key="8">
    <source>
        <dbReference type="Proteomes" id="UP001211907"/>
    </source>
</evidence>
<keyword evidence="4 6" id="KW-0472">Membrane</keyword>
<sequence length="283" mass="29882">MLKNQFSENQVGQSTESPSKTTASTTTTAAVSTSATIAASSSSSPVPTSSKSAAATSTTTSFNSINSGTSTTTNSQASDSTTTTTTAIASSNNGSSVPIGAIAGGIAGAVVLAVIGVFLFKRSQRKKRREDLELDWVGQSGYVPTQSARATPSLPNSAFNREKPVTLRKLEHAPTRSRLAEAAVVPEVPQKEVFSEPPQYYQNQQQVPLPGNASVFTTTAAGPQFVQNPAIAAAYYTQQLQQQPASYQYAPAAGQYPGYYDDQGQYHYYTAEEITQMSQAPPQ</sequence>
<evidence type="ECO:0000313" key="7">
    <source>
        <dbReference type="EMBL" id="KAJ3124506.1"/>
    </source>
</evidence>
<evidence type="ECO:0000256" key="4">
    <source>
        <dbReference type="ARBA" id="ARBA00023136"/>
    </source>
</evidence>
<dbReference type="Proteomes" id="UP001211907">
    <property type="component" value="Unassembled WGS sequence"/>
</dbReference>
<dbReference type="EMBL" id="JADGJH010000668">
    <property type="protein sequence ID" value="KAJ3124506.1"/>
    <property type="molecule type" value="Genomic_DNA"/>
</dbReference>
<proteinExistence type="predicted"/>
<reference evidence="7" key="1">
    <citation type="submission" date="2020-05" db="EMBL/GenBank/DDBJ databases">
        <title>Phylogenomic resolution of chytrid fungi.</title>
        <authorList>
            <person name="Stajich J.E."/>
            <person name="Amses K."/>
            <person name="Simmons R."/>
            <person name="Seto K."/>
            <person name="Myers J."/>
            <person name="Bonds A."/>
            <person name="Quandt C.A."/>
            <person name="Barry K."/>
            <person name="Liu P."/>
            <person name="Grigoriev I."/>
            <person name="Longcore J.E."/>
            <person name="James T.Y."/>
        </authorList>
    </citation>
    <scope>NUCLEOTIDE SEQUENCE</scope>
    <source>
        <strain evidence="7">JEL0513</strain>
    </source>
</reference>
<accession>A0AAD5T1H2</accession>
<keyword evidence="8" id="KW-1185">Reference proteome</keyword>
<comment type="caution">
    <text evidence="7">The sequence shown here is derived from an EMBL/GenBank/DDBJ whole genome shotgun (WGS) entry which is preliminary data.</text>
</comment>
<feature type="compositionally biased region" description="Low complexity" evidence="5">
    <location>
        <begin position="14"/>
        <end position="80"/>
    </location>
</feature>
<keyword evidence="2 6" id="KW-0812">Transmembrane</keyword>
<dbReference type="PANTHER" id="PTHR15549">
    <property type="entry name" value="PAIRED IMMUNOGLOBULIN-LIKE TYPE 2 RECEPTOR"/>
    <property type="match status" value="1"/>
</dbReference>
<dbReference type="AlphaFoldDB" id="A0AAD5T1H2"/>
<comment type="subcellular location">
    <subcellularLocation>
        <location evidence="1">Membrane</location>
        <topology evidence="1">Single-pass membrane protein</topology>
    </subcellularLocation>
</comment>
<evidence type="ECO:0000256" key="5">
    <source>
        <dbReference type="SAM" id="MobiDB-lite"/>
    </source>
</evidence>
<protein>
    <submittedName>
        <fullName evidence="7">Uncharacterized protein</fullName>
    </submittedName>
</protein>
<organism evidence="7 8">
    <name type="scientific">Physocladia obscura</name>
    <dbReference type="NCBI Taxonomy" id="109957"/>
    <lineage>
        <taxon>Eukaryota</taxon>
        <taxon>Fungi</taxon>
        <taxon>Fungi incertae sedis</taxon>
        <taxon>Chytridiomycota</taxon>
        <taxon>Chytridiomycota incertae sedis</taxon>
        <taxon>Chytridiomycetes</taxon>
        <taxon>Chytridiales</taxon>
        <taxon>Chytriomycetaceae</taxon>
        <taxon>Physocladia</taxon>
    </lineage>
</organism>
<evidence type="ECO:0000256" key="2">
    <source>
        <dbReference type="ARBA" id="ARBA00022692"/>
    </source>
</evidence>
<dbReference type="InterPro" id="IPR051694">
    <property type="entry name" value="Immunoregulatory_rcpt-like"/>
</dbReference>
<name>A0AAD5T1H2_9FUNG</name>
<feature type="transmembrane region" description="Helical" evidence="6">
    <location>
        <begin position="99"/>
        <end position="120"/>
    </location>
</feature>
<evidence type="ECO:0000256" key="1">
    <source>
        <dbReference type="ARBA" id="ARBA00004167"/>
    </source>
</evidence>
<gene>
    <name evidence="7" type="ORF">HK100_011208</name>
</gene>